<dbReference type="GO" id="GO:0005524">
    <property type="term" value="F:ATP binding"/>
    <property type="evidence" value="ECO:0007669"/>
    <property type="project" value="InterPro"/>
</dbReference>
<dbReference type="PANTHER" id="PTHR24347">
    <property type="entry name" value="SERINE/THREONINE-PROTEIN KINASE"/>
    <property type="match status" value="1"/>
</dbReference>
<dbReference type="SMART" id="SM00220">
    <property type="entry name" value="S_TKc"/>
    <property type="match status" value="1"/>
</dbReference>
<dbReference type="GeneID" id="24589751"/>
<dbReference type="RefSeq" id="XP_051068890.1">
    <property type="nucleotide sequence ID" value="XM_051218949.1"/>
</dbReference>
<name>A0A922LJ43_SCHHA</name>
<dbReference type="Gene3D" id="1.10.510.10">
    <property type="entry name" value="Transferase(Phosphotransferase) domain 1"/>
    <property type="match status" value="1"/>
</dbReference>
<dbReference type="GO" id="GO:0004672">
    <property type="term" value="F:protein kinase activity"/>
    <property type="evidence" value="ECO:0007669"/>
    <property type="project" value="InterPro"/>
</dbReference>
<dbReference type="SUPFAM" id="SSF56112">
    <property type="entry name" value="Protein kinase-like (PK-like)"/>
    <property type="match status" value="1"/>
</dbReference>
<proteinExistence type="predicted"/>
<reference evidence="2" key="1">
    <citation type="journal article" date="2012" name="Nat. Genet.">
        <title>Whole-genome sequence of Schistosoma haematobium.</title>
        <authorList>
            <person name="Young N.D."/>
            <person name="Jex A.R."/>
            <person name="Li B."/>
            <person name="Liu S."/>
            <person name="Yang L."/>
            <person name="Xiong Z."/>
            <person name="Li Y."/>
            <person name="Cantacessi C."/>
            <person name="Hall R.S."/>
            <person name="Xu X."/>
            <person name="Chen F."/>
            <person name="Wu X."/>
            <person name="Zerlotini A."/>
            <person name="Oliveira G."/>
            <person name="Hofmann A."/>
            <person name="Zhang G."/>
            <person name="Fang X."/>
            <person name="Kang Y."/>
            <person name="Campbell B.E."/>
            <person name="Loukas A."/>
            <person name="Ranganathan S."/>
            <person name="Rollinson D."/>
            <person name="Rinaldi G."/>
            <person name="Brindley P.J."/>
            <person name="Yang H."/>
            <person name="Wang J."/>
            <person name="Wang J."/>
            <person name="Gasser R.B."/>
        </authorList>
    </citation>
    <scope>NUCLEOTIDE SEQUENCE</scope>
</reference>
<reference evidence="2" key="2">
    <citation type="journal article" date="2019" name="Gigascience">
        <title>High-quality Schistosoma haematobium genome achieved by single-molecule and long-range sequencing.</title>
        <authorList>
            <person name="Stroehlein A.J."/>
            <person name="Korhonen P.K."/>
            <person name="Chong T.M."/>
            <person name="Lim Y.L."/>
            <person name="Chan K.G."/>
            <person name="Webster B."/>
            <person name="Rollinson D."/>
            <person name="Brindley P.J."/>
            <person name="Gasser R.B."/>
            <person name="Young N.D."/>
        </authorList>
    </citation>
    <scope>NUCLEOTIDE SEQUENCE</scope>
</reference>
<comment type="caution">
    <text evidence="2">The sequence shown here is derived from an EMBL/GenBank/DDBJ whole genome shotgun (WGS) entry which is preliminary data.</text>
</comment>
<dbReference type="Proteomes" id="UP000471633">
    <property type="component" value="Unassembled WGS sequence"/>
</dbReference>
<dbReference type="KEGG" id="shx:MS3_00010574"/>
<dbReference type="AlphaFoldDB" id="A0A922LJ43"/>
<organism evidence="2 3">
    <name type="scientific">Schistosoma haematobium</name>
    <name type="common">Blood fluke</name>
    <dbReference type="NCBI Taxonomy" id="6185"/>
    <lineage>
        <taxon>Eukaryota</taxon>
        <taxon>Metazoa</taxon>
        <taxon>Spiralia</taxon>
        <taxon>Lophotrochozoa</taxon>
        <taxon>Platyhelminthes</taxon>
        <taxon>Trematoda</taxon>
        <taxon>Digenea</taxon>
        <taxon>Strigeidida</taxon>
        <taxon>Schistosomatoidea</taxon>
        <taxon>Schistosomatidae</taxon>
        <taxon>Schistosoma</taxon>
    </lineage>
</organism>
<dbReference type="CTD" id="24589751"/>
<gene>
    <name evidence="2" type="ORF">MS3_00010574</name>
</gene>
<feature type="domain" description="Protein kinase" evidence="1">
    <location>
        <begin position="27"/>
        <end position="333"/>
    </location>
</feature>
<protein>
    <recommendedName>
        <fullName evidence="1">Protein kinase domain-containing protein</fullName>
    </recommendedName>
</protein>
<dbReference type="InterPro" id="IPR000719">
    <property type="entry name" value="Prot_kinase_dom"/>
</dbReference>
<dbReference type="InterPro" id="IPR011009">
    <property type="entry name" value="Kinase-like_dom_sf"/>
</dbReference>
<evidence type="ECO:0000313" key="2">
    <source>
        <dbReference type="EMBL" id="KAH9587096.1"/>
    </source>
</evidence>
<sequence>MYIRSFLVQIESNRSRCNVDTSIVTRKRMEKMTLKIAFSSIQLNEFNSYRYGIILPFNKQIICKQFNLNQWPIRKLWRNIFRNIFHCKLLQRFHESKLLLLNNNNNNHFIIPYEIDIDYNHFTILTNYYPYGNLFEWFQQRFTFTIEDIYYIIKYLCEAVNYLHSNHIYHGNIKPYNIFFKTFHPKSLSLVLDFSVLTEINILCNHNDTKLFIYWSPEYMIHVKVTMGDIHSTEKDNICYIMKELWEKKSMELDTWSIGVIMYLLLTGKLPFIDQYKELNTFMNDIKTNSIQLNHSLLLYNIDKSIYQIINMLLQIDIHQRIDLNQFMIINWLHNIHHDNKQRDIKSIIEYNFLTTFIQHQMESENTLKQLKHFMKITNSNEQ</sequence>
<dbReference type="EMBL" id="AMPZ03000003">
    <property type="protein sequence ID" value="KAH9587096.1"/>
    <property type="molecule type" value="Genomic_DNA"/>
</dbReference>
<keyword evidence="3" id="KW-1185">Reference proteome</keyword>
<evidence type="ECO:0000313" key="3">
    <source>
        <dbReference type="Proteomes" id="UP000471633"/>
    </source>
</evidence>
<reference evidence="2" key="4">
    <citation type="journal article" date="2022" name="PLoS Pathog.">
        <title>Chromosome-level genome of Schistosoma haematobium underpins genome-wide explorations of molecular variation.</title>
        <authorList>
            <person name="Stroehlein A.J."/>
            <person name="Korhonen P.K."/>
            <person name="Lee V.V."/>
            <person name="Ralph S.A."/>
            <person name="Mentink-Kane M."/>
            <person name="You H."/>
            <person name="McManus D.P."/>
            <person name="Tchuente L.T."/>
            <person name="Stothard J.R."/>
            <person name="Kaur P."/>
            <person name="Dudchenko O."/>
            <person name="Aiden E.L."/>
            <person name="Yang B."/>
            <person name="Yang H."/>
            <person name="Emery A.M."/>
            <person name="Webster B.L."/>
            <person name="Brindley P.J."/>
            <person name="Rollinson D."/>
            <person name="Chang B.C.H."/>
            <person name="Gasser R.B."/>
            <person name="Young N.D."/>
        </authorList>
    </citation>
    <scope>NUCLEOTIDE SEQUENCE</scope>
</reference>
<accession>A0A922LJ43</accession>
<dbReference type="Pfam" id="PF00069">
    <property type="entry name" value="Pkinase"/>
    <property type="match status" value="1"/>
</dbReference>
<dbReference type="PROSITE" id="PS50011">
    <property type="entry name" value="PROTEIN_KINASE_DOM"/>
    <property type="match status" value="1"/>
</dbReference>
<evidence type="ECO:0000259" key="1">
    <source>
        <dbReference type="PROSITE" id="PS50011"/>
    </source>
</evidence>
<reference evidence="2" key="3">
    <citation type="submission" date="2021-06" db="EMBL/GenBank/DDBJ databases">
        <title>Chromosome-level genome assembly for S. haematobium.</title>
        <authorList>
            <person name="Stroehlein A.J."/>
        </authorList>
    </citation>
    <scope>NUCLEOTIDE SEQUENCE</scope>
</reference>